<keyword evidence="3" id="KW-1185">Reference proteome</keyword>
<protein>
    <submittedName>
        <fullName evidence="2">Uncharacterized protein</fullName>
    </submittedName>
</protein>
<organism evidence="2 3">
    <name type="scientific">Smittium mucronatum</name>
    <dbReference type="NCBI Taxonomy" id="133383"/>
    <lineage>
        <taxon>Eukaryota</taxon>
        <taxon>Fungi</taxon>
        <taxon>Fungi incertae sedis</taxon>
        <taxon>Zoopagomycota</taxon>
        <taxon>Kickxellomycotina</taxon>
        <taxon>Harpellomycetes</taxon>
        <taxon>Harpellales</taxon>
        <taxon>Legeriomycetaceae</taxon>
        <taxon>Smittium</taxon>
    </lineage>
</organism>
<dbReference type="STRING" id="133383.A0A1R0GSC7"/>
<feature type="compositionally biased region" description="Basic and acidic residues" evidence="1">
    <location>
        <begin position="1"/>
        <end position="14"/>
    </location>
</feature>
<feature type="compositionally biased region" description="Polar residues" evidence="1">
    <location>
        <begin position="127"/>
        <end position="137"/>
    </location>
</feature>
<gene>
    <name evidence="2" type="ORF">AYI68_g6125</name>
</gene>
<comment type="caution">
    <text evidence="2">The sequence shown here is derived from an EMBL/GenBank/DDBJ whole genome shotgun (WGS) entry which is preliminary data.</text>
</comment>
<feature type="compositionally biased region" description="Polar residues" evidence="1">
    <location>
        <begin position="49"/>
        <end position="65"/>
    </location>
</feature>
<accession>A0A1R0GSC7</accession>
<dbReference type="AlphaFoldDB" id="A0A1R0GSC7"/>
<evidence type="ECO:0000313" key="3">
    <source>
        <dbReference type="Proteomes" id="UP000187455"/>
    </source>
</evidence>
<dbReference type="Proteomes" id="UP000187455">
    <property type="component" value="Unassembled WGS sequence"/>
</dbReference>
<evidence type="ECO:0000313" key="2">
    <source>
        <dbReference type="EMBL" id="OLY79807.1"/>
    </source>
</evidence>
<feature type="region of interest" description="Disordered" evidence="1">
    <location>
        <begin position="1"/>
        <end position="105"/>
    </location>
</feature>
<sequence>MDQEKLDALFDSKNPRKRSRILKLFRGPQKAGAQDSTFSKPAPVPNTEAAVTSTATKNHPQSSNFHARAPVHGRGSHVDQTHGQQVGPKHHREGVTDPFQRAGTVHNGFGGEKNKHFLGESTQYQNISLPGRHTNNWGVEGGMPEEYRPSIFQADGAEIQNQVG</sequence>
<dbReference type="EMBL" id="LSSL01004087">
    <property type="protein sequence ID" value="OLY79807.1"/>
    <property type="molecule type" value="Genomic_DNA"/>
</dbReference>
<proteinExistence type="predicted"/>
<feature type="region of interest" description="Disordered" evidence="1">
    <location>
        <begin position="127"/>
        <end position="146"/>
    </location>
</feature>
<evidence type="ECO:0000256" key="1">
    <source>
        <dbReference type="SAM" id="MobiDB-lite"/>
    </source>
</evidence>
<name>A0A1R0GSC7_9FUNG</name>
<reference evidence="2 3" key="1">
    <citation type="journal article" date="2016" name="Mol. Biol. Evol.">
        <title>Genome-Wide Survey of Gut Fungi (Harpellales) Reveals the First Horizontally Transferred Ubiquitin Gene from a Mosquito Host.</title>
        <authorList>
            <person name="Wang Y."/>
            <person name="White M.M."/>
            <person name="Kvist S."/>
            <person name="Moncalvo J.M."/>
        </authorList>
    </citation>
    <scope>NUCLEOTIDE SEQUENCE [LARGE SCALE GENOMIC DNA]</scope>
    <source>
        <strain evidence="2 3">ALG-7-W6</strain>
    </source>
</reference>